<gene>
    <name evidence="2" type="ORF">GDO81_017586</name>
</gene>
<organism evidence="2 3">
    <name type="scientific">Engystomops pustulosus</name>
    <name type="common">Tungara frog</name>
    <name type="synonym">Physalaemus pustulosus</name>
    <dbReference type="NCBI Taxonomy" id="76066"/>
    <lineage>
        <taxon>Eukaryota</taxon>
        <taxon>Metazoa</taxon>
        <taxon>Chordata</taxon>
        <taxon>Craniata</taxon>
        <taxon>Vertebrata</taxon>
        <taxon>Euteleostomi</taxon>
        <taxon>Amphibia</taxon>
        <taxon>Batrachia</taxon>
        <taxon>Anura</taxon>
        <taxon>Neobatrachia</taxon>
        <taxon>Hyloidea</taxon>
        <taxon>Leptodactylidae</taxon>
        <taxon>Leiuperinae</taxon>
        <taxon>Engystomops</taxon>
    </lineage>
</organism>
<keyword evidence="1" id="KW-0067">ATP-binding</keyword>
<dbReference type="EMBL" id="WNYA01000009">
    <property type="protein sequence ID" value="KAG8555105.1"/>
    <property type="molecule type" value="Genomic_DNA"/>
</dbReference>
<protein>
    <recommendedName>
        <fullName evidence="4">Protein kinase domain-containing protein</fullName>
    </recommendedName>
</protein>
<dbReference type="GO" id="GO:0005524">
    <property type="term" value="F:ATP binding"/>
    <property type="evidence" value="ECO:0007669"/>
    <property type="project" value="UniProtKB-UniRule"/>
</dbReference>
<reference evidence="2" key="1">
    <citation type="thesis" date="2020" institute="ProQuest LLC" country="789 East Eisenhower Parkway, Ann Arbor, MI, USA">
        <title>Comparative Genomics and Chromosome Evolution.</title>
        <authorList>
            <person name="Mudd A.B."/>
        </authorList>
    </citation>
    <scope>NUCLEOTIDE SEQUENCE</scope>
    <source>
        <strain evidence="2">237g6f4</strain>
        <tissue evidence="2">Blood</tissue>
    </source>
</reference>
<evidence type="ECO:0000313" key="2">
    <source>
        <dbReference type="EMBL" id="KAG8555105.1"/>
    </source>
</evidence>
<dbReference type="Proteomes" id="UP000824782">
    <property type="component" value="Unassembled WGS sequence"/>
</dbReference>
<dbReference type="SUPFAM" id="SSF56112">
    <property type="entry name" value="Protein kinase-like (PK-like)"/>
    <property type="match status" value="1"/>
</dbReference>
<comment type="caution">
    <text evidence="2">The sequence shown here is derived from an EMBL/GenBank/DDBJ whole genome shotgun (WGS) entry which is preliminary data.</text>
</comment>
<evidence type="ECO:0008006" key="4">
    <source>
        <dbReference type="Google" id="ProtNLM"/>
    </source>
</evidence>
<keyword evidence="3" id="KW-1185">Reference proteome</keyword>
<dbReference type="AlphaFoldDB" id="A0AAV7A6N7"/>
<dbReference type="PROSITE" id="PS00107">
    <property type="entry name" value="PROTEIN_KINASE_ATP"/>
    <property type="match status" value="1"/>
</dbReference>
<evidence type="ECO:0000313" key="3">
    <source>
        <dbReference type="Proteomes" id="UP000824782"/>
    </source>
</evidence>
<proteinExistence type="predicted"/>
<dbReference type="Gene3D" id="3.30.200.20">
    <property type="entry name" value="Phosphorylase Kinase, domain 1"/>
    <property type="match status" value="1"/>
</dbReference>
<name>A0AAV7A6N7_ENGPU</name>
<dbReference type="InterPro" id="IPR017441">
    <property type="entry name" value="Protein_kinase_ATP_BS"/>
</dbReference>
<accession>A0AAV7A6N7</accession>
<feature type="binding site" evidence="1">
    <location>
        <position position="59"/>
    </location>
    <ligand>
        <name>ATP</name>
        <dbReference type="ChEBI" id="CHEBI:30616"/>
    </ligand>
</feature>
<feature type="non-terminal residue" evidence="2">
    <location>
        <position position="1"/>
    </location>
</feature>
<dbReference type="FunFam" id="3.30.200.20:FF:000093">
    <property type="entry name" value="Putative map kinase-interacting serine/threonine-protein kinase 1"/>
    <property type="match status" value="1"/>
</dbReference>
<sequence>DVVLVRCIFSGGFSSADSFSALLYLADLYRLTDELLGQGAYAKVQGCVSLHNGKDYAVKIVEKKSGHSRSRVFREVETLYQCQGNR</sequence>
<dbReference type="InterPro" id="IPR011009">
    <property type="entry name" value="Kinase-like_dom_sf"/>
</dbReference>
<keyword evidence="1" id="KW-0547">Nucleotide-binding</keyword>
<evidence type="ECO:0000256" key="1">
    <source>
        <dbReference type="PROSITE-ProRule" id="PRU10141"/>
    </source>
</evidence>